<accession>A0A0K1Q3T4</accession>
<dbReference type="InterPro" id="IPR007627">
    <property type="entry name" value="RNA_pol_sigma70_r2"/>
</dbReference>
<dbReference type="NCBIfam" id="TIGR02937">
    <property type="entry name" value="sigma70-ECF"/>
    <property type="match status" value="1"/>
</dbReference>
<evidence type="ECO:0000259" key="6">
    <source>
        <dbReference type="Pfam" id="PF04542"/>
    </source>
</evidence>
<dbReference type="InterPro" id="IPR014284">
    <property type="entry name" value="RNA_pol_sigma-70_dom"/>
</dbReference>
<dbReference type="SUPFAM" id="SSF88946">
    <property type="entry name" value="Sigma2 domain of RNA polymerase sigma factors"/>
    <property type="match status" value="1"/>
</dbReference>
<evidence type="ECO:0000313" key="8">
    <source>
        <dbReference type="EMBL" id="AKV00496.1"/>
    </source>
</evidence>
<keyword evidence="2" id="KW-0805">Transcription regulation</keyword>
<organism evidence="8 9">
    <name type="scientific">Labilithrix luteola</name>
    <dbReference type="NCBI Taxonomy" id="1391654"/>
    <lineage>
        <taxon>Bacteria</taxon>
        <taxon>Pseudomonadati</taxon>
        <taxon>Myxococcota</taxon>
        <taxon>Polyangia</taxon>
        <taxon>Polyangiales</taxon>
        <taxon>Labilitrichaceae</taxon>
        <taxon>Labilithrix</taxon>
    </lineage>
</organism>
<dbReference type="STRING" id="1391654.AKJ09_07159"/>
<dbReference type="Gene3D" id="1.10.1740.10">
    <property type="match status" value="1"/>
</dbReference>
<evidence type="ECO:0000256" key="4">
    <source>
        <dbReference type="ARBA" id="ARBA00023125"/>
    </source>
</evidence>
<dbReference type="Gene3D" id="1.10.10.10">
    <property type="entry name" value="Winged helix-like DNA-binding domain superfamily/Winged helix DNA-binding domain"/>
    <property type="match status" value="1"/>
</dbReference>
<dbReference type="SUPFAM" id="SSF88659">
    <property type="entry name" value="Sigma3 and sigma4 domains of RNA polymerase sigma factors"/>
    <property type="match status" value="1"/>
</dbReference>
<dbReference type="KEGG" id="llu:AKJ09_07159"/>
<dbReference type="GO" id="GO:0003677">
    <property type="term" value="F:DNA binding"/>
    <property type="evidence" value="ECO:0007669"/>
    <property type="project" value="UniProtKB-KW"/>
</dbReference>
<keyword evidence="3" id="KW-0731">Sigma factor</keyword>
<dbReference type="Pfam" id="PF04542">
    <property type="entry name" value="Sigma70_r2"/>
    <property type="match status" value="1"/>
</dbReference>
<reference evidence="8 9" key="1">
    <citation type="submission" date="2015-08" db="EMBL/GenBank/DDBJ databases">
        <authorList>
            <person name="Babu N.S."/>
            <person name="Beckwith C.J."/>
            <person name="Beseler K.G."/>
            <person name="Brison A."/>
            <person name="Carone J.V."/>
            <person name="Caskin T.P."/>
            <person name="Diamond M."/>
            <person name="Durham M.E."/>
            <person name="Foxe J.M."/>
            <person name="Go M."/>
            <person name="Henderson B.A."/>
            <person name="Jones I.B."/>
            <person name="McGettigan J.A."/>
            <person name="Micheletti S.J."/>
            <person name="Nasrallah M.E."/>
            <person name="Ortiz D."/>
            <person name="Piller C.R."/>
            <person name="Privatt S.R."/>
            <person name="Schneider S.L."/>
            <person name="Sharp S."/>
            <person name="Smith T.C."/>
            <person name="Stanton J.D."/>
            <person name="Ullery H.E."/>
            <person name="Wilson R.J."/>
            <person name="Serrano M.G."/>
            <person name="Buck G."/>
            <person name="Lee V."/>
            <person name="Wang Y."/>
            <person name="Carvalho R."/>
            <person name="Voegtly L."/>
            <person name="Shi R."/>
            <person name="Duckworth R."/>
            <person name="Johnson A."/>
            <person name="Loviza R."/>
            <person name="Walstead R."/>
            <person name="Shah Z."/>
            <person name="Kiflezghi M."/>
            <person name="Wade K."/>
            <person name="Ball S.L."/>
            <person name="Bradley K.W."/>
            <person name="Asai D.J."/>
            <person name="Bowman C.A."/>
            <person name="Russell D.A."/>
            <person name="Pope W.H."/>
            <person name="Jacobs-Sera D."/>
            <person name="Hendrix R.W."/>
            <person name="Hatfull G.F."/>
        </authorList>
    </citation>
    <scope>NUCLEOTIDE SEQUENCE [LARGE SCALE GENOMIC DNA]</scope>
    <source>
        <strain evidence="8 9">DSM 27648</strain>
    </source>
</reference>
<dbReference type="Proteomes" id="UP000064967">
    <property type="component" value="Chromosome"/>
</dbReference>
<keyword evidence="4" id="KW-0238">DNA-binding</keyword>
<name>A0A0K1Q3T4_9BACT</name>
<dbReference type="InterPro" id="IPR013325">
    <property type="entry name" value="RNA_pol_sigma_r2"/>
</dbReference>
<evidence type="ECO:0000256" key="2">
    <source>
        <dbReference type="ARBA" id="ARBA00023015"/>
    </source>
</evidence>
<evidence type="ECO:0000256" key="3">
    <source>
        <dbReference type="ARBA" id="ARBA00023082"/>
    </source>
</evidence>
<evidence type="ECO:0000259" key="7">
    <source>
        <dbReference type="Pfam" id="PF08281"/>
    </source>
</evidence>
<evidence type="ECO:0000313" key="9">
    <source>
        <dbReference type="Proteomes" id="UP000064967"/>
    </source>
</evidence>
<dbReference type="GO" id="GO:0006352">
    <property type="term" value="P:DNA-templated transcription initiation"/>
    <property type="evidence" value="ECO:0007669"/>
    <property type="project" value="InterPro"/>
</dbReference>
<dbReference type="PANTHER" id="PTHR43133">
    <property type="entry name" value="RNA POLYMERASE ECF-TYPE SIGMA FACTO"/>
    <property type="match status" value="1"/>
</dbReference>
<dbReference type="InterPro" id="IPR036388">
    <property type="entry name" value="WH-like_DNA-bd_sf"/>
</dbReference>
<proteinExistence type="inferred from homology"/>
<dbReference type="AlphaFoldDB" id="A0A0K1Q3T4"/>
<evidence type="ECO:0000256" key="5">
    <source>
        <dbReference type="ARBA" id="ARBA00023163"/>
    </source>
</evidence>
<dbReference type="PANTHER" id="PTHR43133:SF8">
    <property type="entry name" value="RNA POLYMERASE SIGMA FACTOR HI_1459-RELATED"/>
    <property type="match status" value="1"/>
</dbReference>
<dbReference type="InterPro" id="IPR013324">
    <property type="entry name" value="RNA_pol_sigma_r3/r4-like"/>
</dbReference>
<dbReference type="InterPro" id="IPR039425">
    <property type="entry name" value="RNA_pol_sigma-70-like"/>
</dbReference>
<dbReference type="Pfam" id="PF08281">
    <property type="entry name" value="Sigma70_r4_2"/>
    <property type="match status" value="1"/>
</dbReference>
<feature type="domain" description="RNA polymerase sigma-70 region 2" evidence="6">
    <location>
        <begin position="8"/>
        <end position="75"/>
    </location>
</feature>
<keyword evidence="5" id="KW-0804">Transcription</keyword>
<dbReference type="GO" id="GO:0016987">
    <property type="term" value="F:sigma factor activity"/>
    <property type="evidence" value="ECO:0007669"/>
    <property type="project" value="UniProtKB-KW"/>
</dbReference>
<evidence type="ECO:0000256" key="1">
    <source>
        <dbReference type="ARBA" id="ARBA00010641"/>
    </source>
</evidence>
<dbReference type="EMBL" id="CP012333">
    <property type="protein sequence ID" value="AKV00496.1"/>
    <property type="molecule type" value="Genomic_DNA"/>
</dbReference>
<sequence>MPAFEVVYAEHFDYVWRTTRRLGVRPGEVADVVQDVFLAVHTLLPKYEPRNAIRGWLYAIVARTVLHHHRTRRRRTAPGENELDEALVEGFADADARGPEDSVAESEHLRLLERLLDSLDPEKRVVLVLAAFEHKSMAEIAAILDLNPNTVATRLRAARERIQAALARHHARDGWRIK</sequence>
<protein>
    <submittedName>
        <fullName evidence="8">RNA polymerase sigma factor RpoE</fullName>
    </submittedName>
</protein>
<gene>
    <name evidence="8" type="ORF">AKJ09_07159</name>
</gene>
<feature type="domain" description="RNA polymerase sigma factor 70 region 4 type 2" evidence="7">
    <location>
        <begin position="110"/>
        <end position="162"/>
    </location>
</feature>
<comment type="similarity">
    <text evidence="1">Belongs to the sigma-70 factor family. ECF subfamily.</text>
</comment>
<dbReference type="InterPro" id="IPR013249">
    <property type="entry name" value="RNA_pol_sigma70_r4_t2"/>
</dbReference>
<keyword evidence="9" id="KW-1185">Reference proteome</keyword>